<dbReference type="CDD" id="cd17432">
    <property type="entry name" value="MFS_GLUT_Class2"/>
    <property type="match status" value="1"/>
</dbReference>
<dbReference type="InterPro" id="IPR045263">
    <property type="entry name" value="GLUT"/>
</dbReference>
<evidence type="ECO:0000256" key="1">
    <source>
        <dbReference type="ARBA" id="ARBA00004141"/>
    </source>
</evidence>
<dbReference type="Gene3D" id="1.20.1250.20">
    <property type="entry name" value="MFS general substrate transporter like domains"/>
    <property type="match status" value="1"/>
</dbReference>
<feature type="transmembrane region" description="Helical" evidence="7">
    <location>
        <begin position="178"/>
        <end position="196"/>
    </location>
</feature>
<reference evidence="9" key="1">
    <citation type="submission" date="2019-08" db="EMBL/GenBank/DDBJ databases">
        <title>Three high-quality genomes provides insights into domestication of ducks.</title>
        <authorList>
            <person name="Hou Z.C."/>
            <person name="Zhu F."/>
            <person name="Yin Z.T."/>
            <person name="Zhang F."/>
        </authorList>
    </citation>
    <scope>NUCLEOTIDE SEQUENCE [LARGE SCALE GENOMIC DNA]</scope>
</reference>
<reference evidence="9" key="2">
    <citation type="submission" date="2025-08" db="UniProtKB">
        <authorList>
            <consortium name="Ensembl"/>
        </authorList>
    </citation>
    <scope>IDENTIFICATION</scope>
</reference>
<dbReference type="NCBIfam" id="TIGR00879">
    <property type="entry name" value="SP"/>
    <property type="match status" value="1"/>
</dbReference>
<evidence type="ECO:0000256" key="4">
    <source>
        <dbReference type="ARBA" id="ARBA00023136"/>
    </source>
</evidence>
<dbReference type="InterPro" id="IPR003663">
    <property type="entry name" value="Sugar/inositol_transpt"/>
</dbReference>
<sequence>VLKKQNKTNKQKKQQLGWQGWKEESQKGKSERESFWRKTNWSGSLIVASLTGAFGSSFLYGYNLSVVNAPAVYIKKFYNETWERRYGFSVDEIFAIGGLVGAIIVTPIVKFFGRKCTLLLNNVFAVTAALLMSLSLLAGSFEMLILGRIIMGVDAGISLSALPMYLSEISPKEIRGSLGQVTAIFICVGVFTGQVLGLPEIFGKESRWPYLFGVIIVPSLVQVVILPFLPESPRYLLLEKHNTSKAEKAFQTFLGKDDVSHEVEEVLAESRVQRNTKLVSVLQLLKTRSVRWQVITVVVTMGCYQLCGLNAIWYYTNNIFGEAGINPETIPYVTLSTGAVETLAAVFSGLVIERLGRRPLLIGGFGLMIVFFAILTVSLTLQNNVHWLPYLSIFCILAIIASFCIGPGGIPFVLTGEFFQQSQRPAAFMIAGTVNWLSNFAVGLLFPFIQSGLQTYCFLVFAAICFAGATYLFFVLPETKNKTLNEISQAFAKRNKVSLEMQEMNHYSGERKSSEEQDSNFTSSGGQWGNQKRNRLKTRMFFRGDWGKTCSFHSVCL</sequence>
<dbReference type="Pfam" id="PF00083">
    <property type="entry name" value="Sugar_tr"/>
    <property type="match status" value="1"/>
</dbReference>
<dbReference type="FunFam" id="1.20.1250.20:FF:000029">
    <property type="entry name" value="solute carrier family 2, facilitated glucose transporter member 4"/>
    <property type="match status" value="1"/>
</dbReference>
<feature type="region of interest" description="Disordered" evidence="6">
    <location>
        <begin position="508"/>
        <end position="531"/>
    </location>
</feature>
<feature type="compositionally biased region" description="Basic residues" evidence="6">
    <location>
        <begin position="1"/>
        <end position="13"/>
    </location>
</feature>
<comment type="similarity">
    <text evidence="5">Belongs to the major facilitator superfamily. Sugar transporter (TC 2.A.1.1) family.</text>
</comment>
<evidence type="ECO:0000256" key="2">
    <source>
        <dbReference type="ARBA" id="ARBA00022692"/>
    </source>
</evidence>
<dbReference type="InterPro" id="IPR005828">
    <property type="entry name" value="MFS_sugar_transport-like"/>
</dbReference>
<dbReference type="PROSITE" id="PS00217">
    <property type="entry name" value="SUGAR_TRANSPORT_2"/>
    <property type="match status" value="1"/>
</dbReference>
<dbReference type="PANTHER" id="PTHR23503">
    <property type="entry name" value="SOLUTE CARRIER FAMILY 2"/>
    <property type="match status" value="1"/>
</dbReference>
<keyword evidence="3 7" id="KW-1133">Transmembrane helix</keyword>
<evidence type="ECO:0000256" key="5">
    <source>
        <dbReference type="RuleBase" id="RU003346"/>
    </source>
</evidence>
<dbReference type="AlphaFoldDB" id="A0A8B9SNN7"/>
<feature type="region of interest" description="Disordered" evidence="6">
    <location>
        <begin position="1"/>
        <end position="26"/>
    </location>
</feature>
<evidence type="ECO:0000313" key="10">
    <source>
        <dbReference type="Proteomes" id="UP000694400"/>
    </source>
</evidence>
<dbReference type="Proteomes" id="UP000694400">
    <property type="component" value="Chromosome 4"/>
</dbReference>
<dbReference type="Ensembl" id="ENSAPLT00020009676.1">
    <property type="protein sequence ID" value="ENSAPLP00020008998.1"/>
    <property type="gene ID" value="ENSAPLG00020006231.1"/>
</dbReference>
<feature type="transmembrane region" description="Helical" evidence="7">
    <location>
        <begin position="387"/>
        <end position="414"/>
    </location>
</feature>
<feature type="transmembrane region" description="Helical" evidence="7">
    <location>
        <begin position="426"/>
        <end position="447"/>
    </location>
</feature>
<feature type="domain" description="Major facilitator superfamily (MFS) profile" evidence="8">
    <location>
        <begin position="49"/>
        <end position="480"/>
    </location>
</feature>
<dbReference type="GO" id="GO:0055056">
    <property type="term" value="F:D-glucose transmembrane transporter activity"/>
    <property type="evidence" value="ECO:0007669"/>
    <property type="project" value="TreeGrafter"/>
</dbReference>
<feature type="compositionally biased region" description="Polar residues" evidence="6">
    <location>
        <begin position="519"/>
        <end position="531"/>
    </location>
</feature>
<evidence type="ECO:0000256" key="3">
    <source>
        <dbReference type="ARBA" id="ARBA00022989"/>
    </source>
</evidence>
<feature type="transmembrane region" description="Helical" evidence="7">
    <location>
        <begin position="208"/>
        <end position="229"/>
    </location>
</feature>
<evidence type="ECO:0000259" key="8">
    <source>
        <dbReference type="PROSITE" id="PS50850"/>
    </source>
</evidence>
<feature type="transmembrane region" description="Helical" evidence="7">
    <location>
        <begin position="119"/>
        <end position="139"/>
    </location>
</feature>
<keyword evidence="4 7" id="KW-0472">Membrane</keyword>
<keyword evidence="5" id="KW-0813">Transport</keyword>
<feature type="transmembrane region" description="Helical" evidence="7">
    <location>
        <begin position="359"/>
        <end position="381"/>
    </location>
</feature>
<feature type="transmembrane region" description="Helical" evidence="7">
    <location>
        <begin position="93"/>
        <end position="112"/>
    </location>
</feature>
<feature type="transmembrane region" description="Helical" evidence="7">
    <location>
        <begin position="294"/>
        <end position="315"/>
    </location>
</feature>
<dbReference type="InterPro" id="IPR020846">
    <property type="entry name" value="MFS_dom"/>
</dbReference>
<dbReference type="GO" id="GO:0046323">
    <property type="term" value="P:D-glucose import"/>
    <property type="evidence" value="ECO:0007669"/>
    <property type="project" value="TreeGrafter"/>
</dbReference>
<evidence type="ECO:0000313" key="9">
    <source>
        <dbReference type="Ensembl" id="ENSAPLP00020008998.1"/>
    </source>
</evidence>
<dbReference type="PRINTS" id="PR00171">
    <property type="entry name" value="SUGRTRNSPORT"/>
</dbReference>
<organism evidence="9 10">
    <name type="scientific">Anas platyrhynchos</name>
    <name type="common">Mallard</name>
    <name type="synonym">Anas boschas</name>
    <dbReference type="NCBI Taxonomy" id="8839"/>
    <lineage>
        <taxon>Eukaryota</taxon>
        <taxon>Metazoa</taxon>
        <taxon>Chordata</taxon>
        <taxon>Craniata</taxon>
        <taxon>Vertebrata</taxon>
        <taxon>Euteleostomi</taxon>
        <taxon>Archelosauria</taxon>
        <taxon>Archosauria</taxon>
        <taxon>Dinosauria</taxon>
        <taxon>Saurischia</taxon>
        <taxon>Theropoda</taxon>
        <taxon>Coelurosauria</taxon>
        <taxon>Aves</taxon>
        <taxon>Neognathae</taxon>
        <taxon>Galloanserae</taxon>
        <taxon>Anseriformes</taxon>
        <taxon>Anatidae</taxon>
        <taxon>Anatinae</taxon>
        <taxon>Anas</taxon>
    </lineage>
</organism>
<accession>A0A8B9SNN7</accession>
<dbReference type="GO" id="GO:0005886">
    <property type="term" value="C:plasma membrane"/>
    <property type="evidence" value="ECO:0007669"/>
    <property type="project" value="TreeGrafter"/>
</dbReference>
<feature type="transmembrane region" description="Helical" evidence="7">
    <location>
        <begin position="145"/>
        <end position="166"/>
    </location>
</feature>
<dbReference type="PROSITE" id="PS50850">
    <property type="entry name" value="MFS"/>
    <property type="match status" value="1"/>
</dbReference>
<dbReference type="SUPFAM" id="SSF103473">
    <property type="entry name" value="MFS general substrate transporter"/>
    <property type="match status" value="1"/>
</dbReference>
<dbReference type="PROSITE" id="PS00216">
    <property type="entry name" value="SUGAR_TRANSPORT_1"/>
    <property type="match status" value="1"/>
</dbReference>
<dbReference type="InterPro" id="IPR005829">
    <property type="entry name" value="Sugar_transporter_CS"/>
</dbReference>
<evidence type="ECO:0000256" key="7">
    <source>
        <dbReference type="SAM" id="Phobius"/>
    </source>
</evidence>
<dbReference type="InterPro" id="IPR036259">
    <property type="entry name" value="MFS_trans_sf"/>
</dbReference>
<name>A0A8B9SNN7_ANAPL</name>
<dbReference type="GO" id="GO:0070837">
    <property type="term" value="P:dehydroascorbic acid transport"/>
    <property type="evidence" value="ECO:0007669"/>
    <property type="project" value="TreeGrafter"/>
</dbReference>
<reference evidence="9" key="3">
    <citation type="submission" date="2025-09" db="UniProtKB">
        <authorList>
            <consortium name="Ensembl"/>
        </authorList>
    </citation>
    <scope>IDENTIFICATION</scope>
</reference>
<comment type="subcellular location">
    <subcellularLocation>
        <location evidence="1">Membrane</location>
        <topology evidence="1">Multi-pass membrane protein</topology>
    </subcellularLocation>
</comment>
<keyword evidence="2 7" id="KW-0812">Transmembrane</keyword>
<feature type="transmembrane region" description="Helical" evidence="7">
    <location>
        <begin position="453"/>
        <end position="476"/>
    </location>
</feature>
<proteinExistence type="inferred from homology"/>
<dbReference type="PANTHER" id="PTHR23503:SF35">
    <property type="entry name" value="SOLUTE CARRIER FAMILY 2, FACILITATED GLUCOSE TRANSPORTER MEMBER 9"/>
    <property type="match status" value="1"/>
</dbReference>
<feature type="transmembrane region" description="Helical" evidence="7">
    <location>
        <begin position="330"/>
        <end position="352"/>
    </location>
</feature>
<evidence type="ECO:0000256" key="6">
    <source>
        <dbReference type="SAM" id="MobiDB-lite"/>
    </source>
</evidence>
<protein>
    <submittedName>
        <fullName evidence="9">Solute carrier family 2 member 9</fullName>
    </submittedName>
</protein>
<feature type="transmembrane region" description="Helical" evidence="7">
    <location>
        <begin position="41"/>
        <end position="62"/>
    </location>
</feature>